<dbReference type="Pfam" id="PF00565">
    <property type="entry name" value="SNase"/>
    <property type="match status" value="1"/>
</dbReference>
<dbReference type="SUPFAM" id="SSF50199">
    <property type="entry name" value="Staphylococcal nuclease"/>
    <property type="match status" value="1"/>
</dbReference>
<sequence length="366" mass="40886">MGNALLRCLRGDCGESTPPHRPQTHQGVPHGVAALAHDLLDYEITAKVPEGLSRHVVSSRRAQAIWYKKLLEAWKEAKPTPKTPATAAILVVQTLRGNQKADLEVNLEISYDLGRIDIIRCQFLQGLLAYYNLPVPSTPEIVDAPPSSSSTWNDGVQFELRTLPIDPRDVVDGDGITAYVDTATPEESADVPMEVQQAAIQRTAARAARNYREADALKKSITAAGYGFKAGPNGDEILARKYRIRLRGIDAPESEMPYGKEAKAELLKLVEGKPLKIHVYGVDQYGRSVGDVYCGGIFVQERMLKGGFAWHYATYDQRPEFARWEKEARAGRRGLWTSSHPEKPWEWRKSRRNAGWREGKVPIEVF</sequence>
<proteinExistence type="predicted"/>
<name>A0A8D7FKY6_MUSAM</name>
<protein>
    <submittedName>
        <fullName evidence="5">(wild Malaysian banana) hypothetical protein</fullName>
    </submittedName>
</protein>
<evidence type="ECO:0000259" key="4">
    <source>
        <dbReference type="PROSITE" id="PS50830"/>
    </source>
</evidence>
<keyword evidence="2" id="KW-0255">Endonuclease</keyword>
<keyword evidence="3" id="KW-0378">Hydrolase</keyword>
<dbReference type="EMBL" id="HG996473">
    <property type="protein sequence ID" value="CAG1857562.1"/>
    <property type="molecule type" value="Genomic_DNA"/>
</dbReference>
<gene>
    <name evidence="5" type="ORF">GSMUA_30760.1</name>
</gene>
<dbReference type="SMART" id="SM00318">
    <property type="entry name" value="SNc"/>
    <property type="match status" value="1"/>
</dbReference>
<dbReference type="GO" id="GO:0016787">
    <property type="term" value="F:hydrolase activity"/>
    <property type="evidence" value="ECO:0007669"/>
    <property type="project" value="UniProtKB-KW"/>
</dbReference>
<evidence type="ECO:0000256" key="3">
    <source>
        <dbReference type="ARBA" id="ARBA00022801"/>
    </source>
</evidence>
<evidence type="ECO:0000256" key="1">
    <source>
        <dbReference type="ARBA" id="ARBA00022722"/>
    </source>
</evidence>
<dbReference type="PROSITE" id="PS50830">
    <property type="entry name" value="TNASE_3"/>
    <property type="match status" value="1"/>
</dbReference>
<dbReference type="Gene3D" id="1.20.120.1910">
    <property type="entry name" value="Cysteine-tRNA ligase, C-terminal anti-codon recognition domain"/>
    <property type="match status" value="1"/>
</dbReference>
<organism evidence="5">
    <name type="scientific">Musa acuminata subsp. malaccensis</name>
    <name type="common">Wild banana</name>
    <name type="synonym">Musa malaccensis</name>
    <dbReference type="NCBI Taxonomy" id="214687"/>
    <lineage>
        <taxon>Eukaryota</taxon>
        <taxon>Viridiplantae</taxon>
        <taxon>Streptophyta</taxon>
        <taxon>Embryophyta</taxon>
        <taxon>Tracheophyta</taxon>
        <taxon>Spermatophyta</taxon>
        <taxon>Magnoliopsida</taxon>
        <taxon>Liliopsida</taxon>
        <taxon>Zingiberales</taxon>
        <taxon>Musaceae</taxon>
        <taxon>Musa</taxon>
    </lineage>
</organism>
<reference evidence="5" key="1">
    <citation type="submission" date="2021-03" db="EMBL/GenBank/DDBJ databases">
        <authorList>
            <consortium name="Genoscope - CEA"/>
            <person name="William W."/>
        </authorList>
    </citation>
    <scope>NUCLEOTIDE SEQUENCE</scope>
    <source>
        <strain evidence="5">Doubled-haploid Pahang</strain>
    </source>
</reference>
<dbReference type="GO" id="GO:0004519">
    <property type="term" value="F:endonuclease activity"/>
    <property type="evidence" value="ECO:0007669"/>
    <property type="project" value="UniProtKB-KW"/>
</dbReference>
<evidence type="ECO:0000313" key="5">
    <source>
        <dbReference type="EMBL" id="CAG1857562.1"/>
    </source>
</evidence>
<dbReference type="InterPro" id="IPR035437">
    <property type="entry name" value="SNase_OB-fold_sf"/>
</dbReference>
<accession>A0A8D7FKY6</accession>
<dbReference type="PANTHER" id="PTHR12302">
    <property type="entry name" value="EBNA2 BINDING PROTEIN P100"/>
    <property type="match status" value="1"/>
</dbReference>
<feature type="domain" description="TNase-like" evidence="4">
    <location>
        <begin position="170"/>
        <end position="338"/>
    </location>
</feature>
<keyword evidence="1" id="KW-0540">Nuclease</keyword>
<dbReference type="InterPro" id="IPR016071">
    <property type="entry name" value="Staphylococal_nuclease_OB-fold"/>
</dbReference>
<dbReference type="AlphaFoldDB" id="A0A8D7FKY6"/>
<dbReference type="PANTHER" id="PTHR12302:SF3">
    <property type="entry name" value="SERINE_THREONINE-PROTEIN KINASE 31"/>
    <property type="match status" value="1"/>
</dbReference>
<dbReference type="Gene3D" id="2.40.50.90">
    <property type="match status" value="1"/>
</dbReference>
<evidence type="ECO:0000256" key="2">
    <source>
        <dbReference type="ARBA" id="ARBA00022759"/>
    </source>
</evidence>